<reference evidence="2" key="1">
    <citation type="journal article" date="2023" name="Front. Plant Sci.">
        <title>Chromosomal-level genome assembly of Melastoma candidum provides insights into trichome evolution.</title>
        <authorList>
            <person name="Zhong Y."/>
            <person name="Wu W."/>
            <person name="Sun C."/>
            <person name="Zou P."/>
            <person name="Liu Y."/>
            <person name="Dai S."/>
            <person name="Zhou R."/>
        </authorList>
    </citation>
    <scope>NUCLEOTIDE SEQUENCE [LARGE SCALE GENOMIC DNA]</scope>
</reference>
<gene>
    <name evidence="1" type="ORF">MLD38_016078</name>
</gene>
<accession>A0ACB9RIE0</accession>
<keyword evidence="2" id="KW-1185">Reference proteome</keyword>
<protein>
    <submittedName>
        <fullName evidence="1">Uncharacterized protein</fullName>
    </submittedName>
</protein>
<organism evidence="1 2">
    <name type="scientific">Melastoma candidum</name>
    <dbReference type="NCBI Taxonomy" id="119954"/>
    <lineage>
        <taxon>Eukaryota</taxon>
        <taxon>Viridiplantae</taxon>
        <taxon>Streptophyta</taxon>
        <taxon>Embryophyta</taxon>
        <taxon>Tracheophyta</taxon>
        <taxon>Spermatophyta</taxon>
        <taxon>Magnoliopsida</taxon>
        <taxon>eudicotyledons</taxon>
        <taxon>Gunneridae</taxon>
        <taxon>Pentapetalae</taxon>
        <taxon>rosids</taxon>
        <taxon>malvids</taxon>
        <taxon>Myrtales</taxon>
        <taxon>Melastomataceae</taxon>
        <taxon>Melastomatoideae</taxon>
        <taxon>Melastomateae</taxon>
        <taxon>Melastoma</taxon>
    </lineage>
</organism>
<proteinExistence type="predicted"/>
<evidence type="ECO:0000313" key="2">
    <source>
        <dbReference type="Proteomes" id="UP001057402"/>
    </source>
</evidence>
<sequence length="260" mass="29478">MQAPVLQRRQVPAYPPHQPPRHLLPRGEEIHLVAMPSKNKNFPCFWCFSAPPSLYHSCLGLLNLRCLAIVFDLDETLIVAFTQKSFEDRIESLRGRIFREADMVRVTALSAELKRYADDRALLKQYADNDCATLDNGKVIKAQLEEVRRPSDSLEKLVRPVIRLEDENLVLTRINPEQRTTSVEVLFTGEKIGVGMGKTKKDAQQQAATNALHSLAGKYVAFATSNSQSVDKNFKKLSIGKDRIFVGRCWPGSRWTSNRR</sequence>
<name>A0ACB9RIE0_9MYRT</name>
<dbReference type="EMBL" id="CM042883">
    <property type="protein sequence ID" value="KAI4378624.1"/>
    <property type="molecule type" value="Genomic_DNA"/>
</dbReference>
<dbReference type="Proteomes" id="UP001057402">
    <property type="component" value="Chromosome 4"/>
</dbReference>
<comment type="caution">
    <text evidence="1">The sequence shown here is derived from an EMBL/GenBank/DDBJ whole genome shotgun (WGS) entry which is preliminary data.</text>
</comment>
<evidence type="ECO:0000313" key="1">
    <source>
        <dbReference type="EMBL" id="KAI4378624.1"/>
    </source>
</evidence>